<evidence type="ECO:0000313" key="1">
    <source>
        <dbReference type="EMBL" id="ABG53922.1"/>
    </source>
</evidence>
<reference evidence="1" key="1">
    <citation type="submission" date="2006-06" db="EMBL/GenBank/DDBJ databases">
        <title>Complete sequence of Trichodesmium erythraeum IMS101.</title>
        <authorList>
            <consortium name="US DOE Joint Genome Institute"/>
            <person name="Copeland A."/>
            <person name="Lucas S."/>
            <person name="Lapidus A."/>
            <person name="Barry K."/>
            <person name="Detter J.C."/>
            <person name="Glavina del Rio T."/>
            <person name="Hammon N."/>
            <person name="Israni S."/>
            <person name="Dalin E."/>
            <person name="Tice H."/>
            <person name="Pitluck S."/>
            <person name="Kiss H."/>
            <person name="Munk A.C."/>
            <person name="Brettin T."/>
            <person name="Bruce D."/>
            <person name="Han C."/>
            <person name="Tapia R."/>
            <person name="Gilna P."/>
            <person name="Schmutz J."/>
            <person name="Larimer F."/>
            <person name="Land M."/>
            <person name="Hauser L."/>
            <person name="Kyrpides N."/>
            <person name="Kim E."/>
            <person name="Richardson P."/>
        </authorList>
    </citation>
    <scope>NUCLEOTIDE SEQUENCE [LARGE SCALE GENOMIC DNA]</scope>
    <source>
        <strain evidence="1">IMS101</strain>
    </source>
</reference>
<name>Q10V02_TRIEI</name>
<dbReference type="KEGG" id="ter:Tery_5010"/>
<dbReference type="HOGENOM" id="CLU_2903017_0_0_3"/>
<protein>
    <submittedName>
        <fullName evidence="1">Transposase</fullName>
    </submittedName>
</protein>
<dbReference type="eggNOG" id="COG3335">
    <property type="taxonomic scope" value="Bacteria"/>
</dbReference>
<dbReference type="EMBL" id="CP000393">
    <property type="protein sequence ID" value="ABG53922.1"/>
    <property type="molecule type" value="Genomic_DNA"/>
</dbReference>
<dbReference type="STRING" id="203124.Tery_5010"/>
<proteinExistence type="predicted"/>
<organism evidence="1">
    <name type="scientific">Trichodesmium erythraeum (strain IMS101)</name>
    <dbReference type="NCBI Taxonomy" id="203124"/>
    <lineage>
        <taxon>Bacteria</taxon>
        <taxon>Bacillati</taxon>
        <taxon>Cyanobacteriota</taxon>
        <taxon>Cyanophyceae</taxon>
        <taxon>Oscillatoriophycideae</taxon>
        <taxon>Oscillatoriales</taxon>
        <taxon>Microcoleaceae</taxon>
        <taxon>Trichodesmium</taxon>
    </lineage>
</organism>
<dbReference type="AlphaFoldDB" id="Q10V02"/>
<accession>Q10V02</accession>
<gene>
    <name evidence="1" type="ordered locus">Tery_5010</name>
</gene>
<sequence length="62" mass="7573">MTVFIINEFSLLCIDILGFTWVKTDERIEIVMKNEKEKQTYYGALDYQTKEFIVQELKKWKY</sequence>